<evidence type="ECO:0000313" key="4">
    <source>
        <dbReference type="Proteomes" id="UP000008898"/>
    </source>
</evidence>
<dbReference type="KEGG" id="zga:ZOBELLIA_4163"/>
<keyword evidence="4" id="KW-1185">Reference proteome</keyword>
<dbReference type="InterPro" id="IPR052893">
    <property type="entry name" value="TCS_response_regulator"/>
</dbReference>
<dbReference type="Proteomes" id="UP000008898">
    <property type="component" value="Chromosome"/>
</dbReference>
<dbReference type="OrthoDB" id="673128at2"/>
<dbReference type="InterPro" id="IPR001789">
    <property type="entry name" value="Sig_transdc_resp-reg_receiver"/>
</dbReference>
<evidence type="ECO:0000256" key="1">
    <source>
        <dbReference type="PROSITE-ProRule" id="PRU00169"/>
    </source>
</evidence>
<dbReference type="PANTHER" id="PTHR44520">
    <property type="entry name" value="RESPONSE REGULATOR RCP1-RELATED"/>
    <property type="match status" value="1"/>
</dbReference>
<dbReference type="EMBL" id="FP476056">
    <property type="protein sequence ID" value="CAZ98298.1"/>
    <property type="molecule type" value="Genomic_DNA"/>
</dbReference>
<dbReference type="PROSITE" id="PS50110">
    <property type="entry name" value="RESPONSE_REGULATORY"/>
    <property type="match status" value="1"/>
</dbReference>
<dbReference type="RefSeq" id="WP_013995486.1">
    <property type="nucleotide sequence ID" value="NC_015844.1"/>
</dbReference>
<evidence type="ECO:0000259" key="2">
    <source>
        <dbReference type="PROSITE" id="PS50110"/>
    </source>
</evidence>
<accession>G0L2Z9</accession>
<organism evidence="3 4">
    <name type="scientific">Zobellia galactanivorans (strain DSM 12802 / CCUG 47099 / CIP 106680 / NCIMB 13871 / Dsij)</name>
    <dbReference type="NCBI Taxonomy" id="63186"/>
    <lineage>
        <taxon>Bacteria</taxon>
        <taxon>Pseudomonadati</taxon>
        <taxon>Bacteroidota</taxon>
        <taxon>Flavobacteriia</taxon>
        <taxon>Flavobacteriales</taxon>
        <taxon>Flavobacteriaceae</taxon>
        <taxon>Zobellia</taxon>
    </lineage>
</organism>
<keyword evidence="1" id="KW-0597">Phosphoprotein</keyword>
<dbReference type="InterPro" id="IPR011006">
    <property type="entry name" value="CheY-like_superfamily"/>
</dbReference>
<evidence type="ECO:0000313" key="3">
    <source>
        <dbReference type="EMBL" id="CAZ98298.1"/>
    </source>
</evidence>
<dbReference type="SMART" id="SM00448">
    <property type="entry name" value="REC"/>
    <property type="match status" value="1"/>
</dbReference>
<dbReference type="Pfam" id="PF00072">
    <property type="entry name" value="Response_reg"/>
    <property type="match status" value="1"/>
</dbReference>
<gene>
    <name evidence="3" type="ordered locus">zobellia_4163</name>
</gene>
<dbReference type="SUPFAM" id="SSF52172">
    <property type="entry name" value="CheY-like"/>
    <property type="match status" value="1"/>
</dbReference>
<dbReference type="GO" id="GO:0000160">
    <property type="term" value="P:phosphorelay signal transduction system"/>
    <property type="evidence" value="ECO:0007669"/>
    <property type="project" value="InterPro"/>
</dbReference>
<sequence length="132" mass="14999">MQSPFHLSIIDDDDIYRFTIIQSAKFLGIEHKTSVFVNGEDALNFILENQNDPAALPDIILLDIDMPVMDGFQFLEEYEAIEPKIDKDIKIYMVSSSVDPEDIARAKSYSMVVDYISKPLTPENLKQLVADI</sequence>
<feature type="domain" description="Response regulatory" evidence="2">
    <location>
        <begin position="6"/>
        <end position="132"/>
    </location>
</feature>
<feature type="modified residue" description="4-aspartylphosphate" evidence="1">
    <location>
        <position position="63"/>
    </location>
</feature>
<dbReference type="PANTHER" id="PTHR44520:SF2">
    <property type="entry name" value="RESPONSE REGULATOR RCP1"/>
    <property type="match status" value="1"/>
</dbReference>
<reference evidence="3 4" key="2">
    <citation type="journal article" date="2012" name="Environ. Microbiol.">
        <title>Characterization of the first alginolytic operons in a marine bacterium: from their emergence in marine Flavobacteriia to their independent transfers to marine Proteobacteria and human gut Bacteroides.</title>
        <authorList>
            <person name="Thomas F."/>
            <person name="Barbeyron T."/>
            <person name="Tonon T."/>
            <person name="Genicot S."/>
            <person name="Czjzek M."/>
            <person name="Michel G."/>
        </authorList>
    </citation>
    <scope>NUCLEOTIDE SEQUENCE [LARGE SCALE GENOMIC DNA]</scope>
    <source>
        <strain evidence="4">DSM 12802 / CCUG 47099 / CIP 106680 / NCIMB 13871 / Dsij</strain>
    </source>
</reference>
<proteinExistence type="predicted"/>
<protein>
    <submittedName>
        <fullName evidence="3">Two-component system-Response regulator, receiver domain</fullName>
    </submittedName>
</protein>
<dbReference type="Gene3D" id="3.40.50.2300">
    <property type="match status" value="1"/>
</dbReference>
<dbReference type="AlphaFoldDB" id="G0L2Z9"/>
<dbReference type="STRING" id="63186.ZOBELLIA_4163"/>
<name>G0L2Z9_ZOBGA</name>
<reference evidence="4" key="1">
    <citation type="submission" date="2009-07" db="EMBL/GenBank/DDBJ databases">
        <title>Complete genome sequence of Zobellia galactanivorans Dsij.</title>
        <authorList>
            <consortium name="Genoscope - CEA"/>
        </authorList>
    </citation>
    <scope>NUCLEOTIDE SEQUENCE [LARGE SCALE GENOMIC DNA]</scope>
    <source>
        <strain evidence="4">DSM 12802 / CCUG 47099 / CIP 106680 / NCIMB 13871 / Dsij</strain>
    </source>
</reference>
<dbReference type="HOGENOM" id="CLU_000445_69_17_10"/>